<dbReference type="PANTHER" id="PTHR42789:SF1">
    <property type="entry name" value="D-ISOMER SPECIFIC 2-HYDROXYACID DEHYDROGENASE FAMILY PROTEIN (AFU_ORTHOLOGUE AFUA_6G10090)"/>
    <property type="match status" value="1"/>
</dbReference>
<dbReference type="AlphaFoldDB" id="A0A327KUL3"/>
<dbReference type="InterPro" id="IPR029753">
    <property type="entry name" value="D-isomer_DH_CS"/>
</dbReference>
<dbReference type="GO" id="GO:0016616">
    <property type="term" value="F:oxidoreductase activity, acting on the CH-OH group of donors, NAD or NADP as acceptor"/>
    <property type="evidence" value="ECO:0007669"/>
    <property type="project" value="InterPro"/>
</dbReference>
<feature type="domain" description="D-isomer specific 2-hydroxyacid dehydrogenase catalytic" evidence="5">
    <location>
        <begin position="4"/>
        <end position="311"/>
    </location>
</feature>
<dbReference type="Pfam" id="PF02826">
    <property type="entry name" value="2-Hacid_dh_C"/>
    <property type="match status" value="1"/>
</dbReference>
<protein>
    <recommendedName>
        <fullName evidence="9">Hydroxyacid dehydrogenase</fullName>
    </recommendedName>
</protein>
<evidence type="ECO:0000313" key="8">
    <source>
        <dbReference type="Proteomes" id="UP000248863"/>
    </source>
</evidence>
<dbReference type="CDD" id="cd12173">
    <property type="entry name" value="PGDH_4"/>
    <property type="match status" value="1"/>
</dbReference>
<dbReference type="InterPro" id="IPR036291">
    <property type="entry name" value="NAD(P)-bd_dom_sf"/>
</dbReference>
<feature type="domain" description="D-isomer specific 2-hydroxyacid dehydrogenase NAD-binding" evidence="6">
    <location>
        <begin position="102"/>
        <end position="280"/>
    </location>
</feature>
<dbReference type="Gene3D" id="3.40.50.720">
    <property type="entry name" value="NAD(P)-binding Rossmann-like Domain"/>
    <property type="match status" value="2"/>
</dbReference>
<dbReference type="OrthoDB" id="9793626at2"/>
<evidence type="ECO:0000256" key="2">
    <source>
        <dbReference type="ARBA" id="ARBA00023002"/>
    </source>
</evidence>
<dbReference type="PROSITE" id="PS00671">
    <property type="entry name" value="D_2_HYDROXYACID_DH_3"/>
    <property type="match status" value="1"/>
</dbReference>
<evidence type="ECO:0000256" key="1">
    <source>
        <dbReference type="ARBA" id="ARBA00005854"/>
    </source>
</evidence>
<dbReference type="Pfam" id="PF00389">
    <property type="entry name" value="2-Hacid_dh"/>
    <property type="match status" value="1"/>
</dbReference>
<name>A0A327KUL3_9BRAD</name>
<dbReference type="PROSITE" id="PS00670">
    <property type="entry name" value="D_2_HYDROXYACID_DH_2"/>
    <property type="match status" value="1"/>
</dbReference>
<dbReference type="SUPFAM" id="SSF52283">
    <property type="entry name" value="Formate/glycerate dehydrogenase catalytic domain-like"/>
    <property type="match status" value="1"/>
</dbReference>
<keyword evidence="2 4" id="KW-0560">Oxidoreductase</keyword>
<dbReference type="RefSeq" id="WP_111355720.1">
    <property type="nucleotide sequence ID" value="NZ_NHSK01000076.1"/>
</dbReference>
<keyword evidence="3" id="KW-0520">NAD</keyword>
<dbReference type="EMBL" id="NPEU01000024">
    <property type="protein sequence ID" value="RAI41135.1"/>
    <property type="molecule type" value="Genomic_DNA"/>
</dbReference>
<dbReference type="Proteomes" id="UP000248863">
    <property type="component" value="Unassembled WGS sequence"/>
</dbReference>
<keyword evidence="8" id="KW-1185">Reference proteome</keyword>
<evidence type="ECO:0000256" key="3">
    <source>
        <dbReference type="ARBA" id="ARBA00023027"/>
    </source>
</evidence>
<dbReference type="InterPro" id="IPR006140">
    <property type="entry name" value="D-isomer_DH_NAD-bd"/>
</dbReference>
<dbReference type="InterPro" id="IPR006139">
    <property type="entry name" value="D-isomer_2_OHA_DH_cat_dom"/>
</dbReference>
<evidence type="ECO:0000313" key="7">
    <source>
        <dbReference type="EMBL" id="RAI41135.1"/>
    </source>
</evidence>
<gene>
    <name evidence="7" type="ORF">CH338_04000</name>
</gene>
<accession>A0A327KUL3</accession>
<evidence type="ECO:0008006" key="9">
    <source>
        <dbReference type="Google" id="ProtNLM"/>
    </source>
</evidence>
<comment type="similarity">
    <text evidence="1 4">Belongs to the D-isomer specific 2-hydroxyacid dehydrogenase family.</text>
</comment>
<comment type="caution">
    <text evidence="7">The sequence shown here is derived from an EMBL/GenBank/DDBJ whole genome shotgun (WGS) entry which is preliminary data.</text>
</comment>
<evidence type="ECO:0000259" key="5">
    <source>
        <dbReference type="Pfam" id="PF00389"/>
    </source>
</evidence>
<reference evidence="7 8" key="1">
    <citation type="submission" date="2017-07" db="EMBL/GenBank/DDBJ databases">
        <title>Draft Genome Sequences of Select Purple Nonsulfur Bacteria.</title>
        <authorList>
            <person name="Lasarre B."/>
            <person name="Mckinlay J.B."/>
        </authorList>
    </citation>
    <scope>NUCLEOTIDE SEQUENCE [LARGE SCALE GENOMIC DNA]</scope>
    <source>
        <strain evidence="7 8">DSM 11907</strain>
    </source>
</reference>
<evidence type="ECO:0000259" key="6">
    <source>
        <dbReference type="Pfam" id="PF02826"/>
    </source>
</evidence>
<evidence type="ECO:0000256" key="4">
    <source>
        <dbReference type="RuleBase" id="RU003719"/>
    </source>
</evidence>
<dbReference type="InterPro" id="IPR050857">
    <property type="entry name" value="D-2-hydroxyacid_DH"/>
</dbReference>
<dbReference type="SUPFAM" id="SSF51735">
    <property type="entry name" value="NAD(P)-binding Rossmann-fold domains"/>
    <property type="match status" value="1"/>
</dbReference>
<sequence length="312" mass="31606">MNEVFVLEPVAAEAIALLAERVPVVALPQSREIPWVGRAAAVIVRAAGVTAAEIAAAAPTLKVIGKHGAGVDAIDLAAARAHGVRVVSTPDANSCSVAELTLGLTLALARRIPLADRRLRTGTPLSPAERIGTELTGKTFGVVGFGAIGRRVAALVRAAFDATVVAFDPGVASEVFADAGAIRVATLPELLARADVVTVHVPLLPATRGLIGAAELAAMKPGALLVNTARGGVIDETALHEALCAGRIGGAASDVFVAEPPSADHPLLGLPGFVATPHIGGTTTEALSRMGRDVAAGVLDVLEGRPPRFPVV</sequence>
<proteinExistence type="inferred from homology"/>
<dbReference type="PANTHER" id="PTHR42789">
    <property type="entry name" value="D-ISOMER SPECIFIC 2-HYDROXYACID DEHYDROGENASE FAMILY PROTEIN (AFU_ORTHOLOGUE AFUA_6G10090)"/>
    <property type="match status" value="1"/>
</dbReference>
<dbReference type="FunFam" id="3.40.50.720:FF:000203">
    <property type="entry name" value="D-3-phosphoglycerate dehydrogenase (SerA)"/>
    <property type="match status" value="1"/>
</dbReference>
<organism evidence="7 8">
    <name type="scientific">Rhodoplanes elegans</name>
    <dbReference type="NCBI Taxonomy" id="29408"/>
    <lineage>
        <taxon>Bacteria</taxon>
        <taxon>Pseudomonadati</taxon>
        <taxon>Pseudomonadota</taxon>
        <taxon>Alphaproteobacteria</taxon>
        <taxon>Hyphomicrobiales</taxon>
        <taxon>Nitrobacteraceae</taxon>
        <taxon>Rhodoplanes</taxon>
    </lineage>
</organism>
<dbReference type="GO" id="GO:0051287">
    <property type="term" value="F:NAD binding"/>
    <property type="evidence" value="ECO:0007669"/>
    <property type="project" value="InterPro"/>
</dbReference>